<dbReference type="InterPro" id="IPR027385">
    <property type="entry name" value="Beta-barrel_OMP"/>
</dbReference>
<sequence length="299" mass="30501">MRKLFLAAAATVAIAAPAAARDGSGYVGIEGGVLKPQSQDIFGSVDFTNPLTADIARSRVASSRYKLGYDVDLIGGYDFGMFRLEGELGYKRAKIKSVNVDNSFVTALNAGAGTAFTPGTDFGFDSHTSVLSGMVNALLDLGGNGGIGGYVGGGAGYASVKQFGSSNGKFAWQLLAGVYAPISDNLDVGLKYRYFRAGRSNGSDAFAFSAGSTTGSGGVATFDNDSRFTSHSLLASLTYNFGAAAAPPPPPPPPPPPAPEAPATQTCPDGSVILATSTCPVPPPPPPPPPPATRGERGR</sequence>
<evidence type="ECO:0000256" key="1">
    <source>
        <dbReference type="ARBA" id="ARBA00022729"/>
    </source>
</evidence>
<name>A0ABP7LQE3_9SPHN</name>
<feature type="signal peptide" evidence="3">
    <location>
        <begin position="1"/>
        <end position="20"/>
    </location>
</feature>
<feature type="compositionally biased region" description="Pro residues" evidence="2">
    <location>
        <begin position="280"/>
        <end position="292"/>
    </location>
</feature>
<feature type="region of interest" description="Disordered" evidence="2">
    <location>
        <begin position="243"/>
        <end position="299"/>
    </location>
</feature>
<dbReference type="PANTHER" id="PTHR45691">
    <property type="entry name" value="PROTEIN DIAPHANOUS"/>
    <property type="match status" value="1"/>
</dbReference>
<dbReference type="Pfam" id="PF13505">
    <property type="entry name" value="OMP_b-brl"/>
    <property type="match status" value="1"/>
</dbReference>
<feature type="domain" description="Outer membrane protein beta-barrel" evidence="4">
    <location>
        <begin position="7"/>
        <end position="241"/>
    </location>
</feature>
<gene>
    <name evidence="5" type="ORF">GCM10022276_26310</name>
</gene>
<evidence type="ECO:0000256" key="2">
    <source>
        <dbReference type="SAM" id="MobiDB-lite"/>
    </source>
</evidence>
<evidence type="ECO:0000313" key="5">
    <source>
        <dbReference type="EMBL" id="GAA3906543.1"/>
    </source>
</evidence>
<comment type="caution">
    <text evidence="5">The sequence shown here is derived from an EMBL/GenBank/DDBJ whole genome shotgun (WGS) entry which is preliminary data.</text>
</comment>
<reference evidence="6" key="1">
    <citation type="journal article" date="2019" name="Int. J. Syst. Evol. Microbiol.">
        <title>The Global Catalogue of Microorganisms (GCM) 10K type strain sequencing project: providing services to taxonomists for standard genome sequencing and annotation.</title>
        <authorList>
            <consortium name="The Broad Institute Genomics Platform"/>
            <consortium name="The Broad Institute Genome Sequencing Center for Infectious Disease"/>
            <person name="Wu L."/>
            <person name="Ma J."/>
        </authorList>
    </citation>
    <scope>NUCLEOTIDE SEQUENCE [LARGE SCALE GENOMIC DNA]</scope>
    <source>
        <strain evidence="6">JCM 17543</strain>
    </source>
</reference>
<keyword evidence="6" id="KW-1185">Reference proteome</keyword>
<dbReference type="InterPro" id="IPR011250">
    <property type="entry name" value="OMP/PagP_B-barrel"/>
</dbReference>
<evidence type="ECO:0000313" key="6">
    <source>
        <dbReference type="Proteomes" id="UP001500827"/>
    </source>
</evidence>
<dbReference type="InterPro" id="IPR051412">
    <property type="entry name" value="Formin_Homology_Diaphanous_sf"/>
</dbReference>
<feature type="compositionally biased region" description="Pro residues" evidence="2">
    <location>
        <begin position="246"/>
        <end position="260"/>
    </location>
</feature>
<dbReference type="Gene3D" id="2.40.160.20">
    <property type="match status" value="1"/>
</dbReference>
<keyword evidence="1 3" id="KW-0732">Signal</keyword>
<organism evidence="5 6">
    <name type="scientific">Sphingomonas limnosediminicola</name>
    <dbReference type="NCBI Taxonomy" id="940133"/>
    <lineage>
        <taxon>Bacteria</taxon>
        <taxon>Pseudomonadati</taxon>
        <taxon>Pseudomonadota</taxon>
        <taxon>Alphaproteobacteria</taxon>
        <taxon>Sphingomonadales</taxon>
        <taxon>Sphingomonadaceae</taxon>
        <taxon>Sphingomonas</taxon>
    </lineage>
</organism>
<dbReference type="RefSeq" id="WP_344700153.1">
    <property type="nucleotide sequence ID" value="NZ_BAABBM010000001.1"/>
</dbReference>
<evidence type="ECO:0000256" key="3">
    <source>
        <dbReference type="SAM" id="SignalP"/>
    </source>
</evidence>
<protein>
    <recommendedName>
        <fullName evidence="4">Outer membrane protein beta-barrel domain-containing protein</fullName>
    </recommendedName>
</protein>
<proteinExistence type="predicted"/>
<feature type="chain" id="PRO_5045352648" description="Outer membrane protein beta-barrel domain-containing protein" evidence="3">
    <location>
        <begin position="21"/>
        <end position="299"/>
    </location>
</feature>
<dbReference type="Proteomes" id="UP001500827">
    <property type="component" value="Unassembled WGS sequence"/>
</dbReference>
<feature type="compositionally biased region" description="Polar residues" evidence="2">
    <location>
        <begin position="264"/>
        <end position="279"/>
    </location>
</feature>
<accession>A0ABP7LQE3</accession>
<evidence type="ECO:0000259" key="4">
    <source>
        <dbReference type="Pfam" id="PF13505"/>
    </source>
</evidence>
<dbReference type="SUPFAM" id="SSF56925">
    <property type="entry name" value="OMPA-like"/>
    <property type="match status" value="1"/>
</dbReference>
<dbReference type="PANTHER" id="PTHR45691:SF6">
    <property type="entry name" value="PROTEIN DIAPHANOUS"/>
    <property type="match status" value="1"/>
</dbReference>
<dbReference type="EMBL" id="BAABBM010000001">
    <property type="protein sequence ID" value="GAA3906543.1"/>
    <property type="molecule type" value="Genomic_DNA"/>
</dbReference>